<organism evidence="1 2">
    <name type="scientific">Melipona bicolor</name>
    <dbReference type="NCBI Taxonomy" id="60889"/>
    <lineage>
        <taxon>Eukaryota</taxon>
        <taxon>Metazoa</taxon>
        <taxon>Ecdysozoa</taxon>
        <taxon>Arthropoda</taxon>
        <taxon>Hexapoda</taxon>
        <taxon>Insecta</taxon>
        <taxon>Pterygota</taxon>
        <taxon>Neoptera</taxon>
        <taxon>Endopterygota</taxon>
        <taxon>Hymenoptera</taxon>
        <taxon>Apocrita</taxon>
        <taxon>Aculeata</taxon>
        <taxon>Apoidea</taxon>
        <taxon>Anthophila</taxon>
        <taxon>Apidae</taxon>
        <taxon>Melipona</taxon>
    </lineage>
</organism>
<protein>
    <submittedName>
        <fullName evidence="1">Uncharacterized protein</fullName>
    </submittedName>
</protein>
<proteinExistence type="predicted"/>
<evidence type="ECO:0000313" key="1">
    <source>
        <dbReference type="EMBL" id="KAK1124150.1"/>
    </source>
</evidence>
<name>A0AA40KKU7_9HYME</name>
<dbReference type="AlphaFoldDB" id="A0AA40KKU7"/>
<keyword evidence="2" id="KW-1185">Reference proteome</keyword>
<gene>
    <name evidence="1" type="ORF">K0M31_007174</name>
</gene>
<dbReference type="Proteomes" id="UP001177670">
    <property type="component" value="Unassembled WGS sequence"/>
</dbReference>
<reference evidence="1" key="1">
    <citation type="submission" date="2021-10" db="EMBL/GenBank/DDBJ databases">
        <title>Melipona bicolor Genome sequencing and assembly.</title>
        <authorList>
            <person name="Araujo N.S."/>
            <person name="Arias M.C."/>
        </authorList>
    </citation>
    <scope>NUCLEOTIDE SEQUENCE</scope>
    <source>
        <strain evidence="1">USP_2M_L1-L4_2017</strain>
        <tissue evidence="1">Whole body</tissue>
    </source>
</reference>
<sequence>MFNINLSVSVIDPIIYNFSVNKNPEEYLDLNVNPLHADLTGVDNFRRASSLKSQQEEKRKSFPSVWDSLEIAWPPMETVRLPSVLSDSRKVLLHQIERALSLDGERHDRYGQSLS</sequence>
<accession>A0AA40KKU7</accession>
<comment type="caution">
    <text evidence="1">The sequence shown here is derived from an EMBL/GenBank/DDBJ whole genome shotgun (WGS) entry which is preliminary data.</text>
</comment>
<dbReference type="EMBL" id="JAHYIQ010000019">
    <property type="protein sequence ID" value="KAK1124150.1"/>
    <property type="molecule type" value="Genomic_DNA"/>
</dbReference>
<evidence type="ECO:0000313" key="2">
    <source>
        <dbReference type="Proteomes" id="UP001177670"/>
    </source>
</evidence>